<evidence type="ECO:0000313" key="5">
    <source>
        <dbReference type="EMBL" id="ETW78079.1"/>
    </source>
</evidence>
<protein>
    <submittedName>
        <fullName evidence="5">Uncharacterized protein</fullName>
    </submittedName>
</protein>
<reference evidence="5 6" key="1">
    <citation type="journal article" date="2012" name="New Phytol.">
        <title>Insight into trade-off between wood decay and parasitism from the genome of a fungal forest pathogen.</title>
        <authorList>
            <person name="Olson A."/>
            <person name="Aerts A."/>
            <person name="Asiegbu F."/>
            <person name="Belbahri L."/>
            <person name="Bouzid O."/>
            <person name="Broberg A."/>
            <person name="Canback B."/>
            <person name="Coutinho P.M."/>
            <person name="Cullen D."/>
            <person name="Dalman K."/>
            <person name="Deflorio G."/>
            <person name="van Diepen L.T."/>
            <person name="Dunand C."/>
            <person name="Duplessis S."/>
            <person name="Durling M."/>
            <person name="Gonthier P."/>
            <person name="Grimwood J."/>
            <person name="Fossdal C.G."/>
            <person name="Hansson D."/>
            <person name="Henrissat B."/>
            <person name="Hietala A."/>
            <person name="Himmelstrand K."/>
            <person name="Hoffmeister D."/>
            <person name="Hogberg N."/>
            <person name="James T.Y."/>
            <person name="Karlsson M."/>
            <person name="Kohler A."/>
            <person name="Kues U."/>
            <person name="Lee Y.H."/>
            <person name="Lin Y.C."/>
            <person name="Lind M."/>
            <person name="Lindquist E."/>
            <person name="Lombard V."/>
            <person name="Lucas S."/>
            <person name="Lunden K."/>
            <person name="Morin E."/>
            <person name="Murat C."/>
            <person name="Park J."/>
            <person name="Raffaello T."/>
            <person name="Rouze P."/>
            <person name="Salamov A."/>
            <person name="Schmutz J."/>
            <person name="Solheim H."/>
            <person name="Stahlberg J."/>
            <person name="Velez H."/>
            <person name="de Vries R.P."/>
            <person name="Wiebenga A."/>
            <person name="Woodward S."/>
            <person name="Yakovlev I."/>
            <person name="Garbelotto M."/>
            <person name="Martin F."/>
            <person name="Grigoriev I.V."/>
            <person name="Stenlid J."/>
        </authorList>
    </citation>
    <scope>NUCLEOTIDE SEQUENCE [LARGE SCALE GENOMIC DNA]</scope>
    <source>
        <strain evidence="5 6">TC 32-1</strain>
    </source>
</reference>
<evidence type="ECO:0000256" key="2">
    <source>
        <dbReference type="ARBA" id="ARBA00022737"/>
    </source>
</evidence>
<dbReference type="Gene3D" id="2.130.10.10">
    <property type="entry name" value="YVTN repeat-like/Quinoprotein amine dehydrogenase"/>
    <property type="match status" value="1"/>
</dbReference>
<dbReference type="SUPFAM" id="SSF50969">
    <property type="entry name" value="YVTN repeat-like/Quinoprotein amine dehydrogenase"/>
    <property type="match status" value="1"/>
</dbReference>
<accession>W4JX93</accession>
<dbReference type="InterPro" id="IPR051350">
    <property type="entry name" value="WD_repeat-ST_regulator"/>
</dbReference>
<dbReference type="AlphaFoldDB" id="W4JX93"/>
<dbReference type="eggNOG" id="ENOG502SR9T">
    <property type="taxonomic scope" value="Eukaryota"/>
</dbReference>
<feature type="transmembrane region" description="Helical" evidence="4">
    <location>
        <begin position="341"/>
        <end position="359"/>
    </location>
</feature>
<feature type="region of interest" description="Disordered" evidence="3">
    <location>
        <begin position="452"/>
        <end position="530"/>
    </location>
</feature>
<dbReference type="OrthoDB" id="972532at2759"/>
<evidence type="ECO:0000256" key="1">
    <source>
        <dbReference type="ARBA" id="ARBA00022574"/>
    </source>
</evidence>
<name>W4JX93_HETIT</name>
<dbReference type="EMBL" id="KI925462">
    <property type="protein sequence ID" value="ETW78079.1"/>
    <property type="molecule type" value="Genomic_DNA"/>
</dbReference>
<dbReference type="KEGG" id="hir:HETIRDRAFT_479254"/>
<keyword evidence="4" id="KW-0812">Transmembrane</keyword>
<dbReference type="InterPro" id="IPR001680">
    <property type="entry name" value="WD40_rpt"/>
</dbReference>
<keyword evidence="4" id="KW-1133">Transmembrane helix</keyword>
<dbReference type="HOGENOM" id="CLU_008849_0_0_1"/>
<evidence type="ECO:0000256" key="3">
    <source>
        <dbReference type="SAM" id="MobiDB-lite"/>
    </source>
</evidence>
<proteinExistence type="predicted"/>
<feature type="transmembrane region" description="Helical" evidence="4">
    <location>
        <begin position="306"/>
        <end position="329"/>
    </location>
</feature>
<dbReference type="PANTHER" id="PTHR22838:SF0">
    <property type="entry name" value="WD REPEAT-CONTAINING PROTEIN 26"/>
    <property type="match status" value="1"/>
</dbReference>
<dbReference type="Pfam" id="PF00400">
    <property type="entry name" value="WD40"/>
    <property type="match status" value="2"/>
</dbReference>
<feature type="transmembrane region" description="Helical" evidence="4">
    <location>
        <begin position="411"/>
        <end position="433"/>
    </location>
</feature>
<sequence>MQVLINGFKGPISVTPTYPNDLTSSLPLEPTTPARMESPAVAAMGNTKRRQTLMTLLDALNELSKDDALTEHDMDQQPSFEDDRDVPTVDEHNQKVGADSFNRFQRRMDSLDKELRNFSNAARQLGSSVGILSSAYGLRYRLTQISYLFRENAADLFPRKVSRQKDTVVSNQTISLRKRTRKSKPPPHVRRPMIFGELDPEDFPKQIGDLAHDVVTFLHCLNEFPEFTDEAVNASIISFEGDLKYWASCLKAYEGQFRYPAVQRYLHDLSVEMGDHLDSITTSLSMFIEIGVPTIRFAQKHGASNLLNLSTVATFFSAVTATTLQFSYATVGNVLADSVNAFWFTSMVFSIAAAVNSLLGLTWKQAMYFGLAAVSAWFASERWIFSRHKGTKWLQDSLDDVWDAMTSIPPIPWLSEIVPAFFHLILSALSIVLSRTRKAALGASSTLTNLFTGPSEASDTLEEDENSLPSGSLASPEPLFTAFRNRRGSEGTQVTSAGHGESKSPASPSTIDFSIPEKGGPVSAPASPGRGRFANAVRSVMMMRAASGGLASPHRKRTMSSSMILPDRRKETMHAPLKRSRVAALVPQLQKLATTQDLPAHQALVRHLQFSPDGKFLATSRWDPFTAHRTLAHPSGFVGQVAWSPSGNILLTKLNRAIKVWTAAGVCTKTIDRHRVVQSVCWLPGGEAFMSVEGGDVTKLDLTGKVLDTYHFERLAIHDVSVTPDAQRLLGVGTLQSSGDGLQPSKCRAEKQIIAYNLDKKEIEKCVCSNTHFSLSLDVTTLAKSLFSMRSGTSRWHETVRLRWSATRTRLLLSCGNWKWSRIGIKMMQRRHDFLYDILTCQSSQ</sequence>
<dbReference type="InterPro" id="IPR011044">
    <property type="entry name" value="Quino_amine_DH_bsu"/>
</dbReference>
<dbReference type="PANTHER" id="PTHR22838">
    <property type="entry name" value="WD REPEAT PROTEIN 26-RELATED"/>
    <property type="match status" value="1"/>
</dbReference>
<dbReference type="Proteomes" id="UP000030671">
    <property type="component" value="Unassembled WGS sequence"/>
</dbReference>
<keyword evidence="6" id="KW-1185">Reference proteome</keyword>
<keyword evidence="2" id="KW-0677">Repeat</keyword>
<dbReference type="STRING" id="747525.W4JX93"/>
<evidence type="ECO:0000256" key="4">
    <source>
        <dbReference type="SAM" id="Phobius"/>
    </source>
</evidence>
<dbReference type="InParanoid" id="W4JX93"/>
<gene>
    <name evidence="5" type="ORF">HETIRDRAFT_479254</name>
</gene>
<keyword evidence="4" id="KW-0472">Membrane</keyword>
<keyword evidence="1" id="KW-0853">WD repeat</keyword>
<dbReference type="GeneID" id="20677861"/>
<dbReference type="RefSeq" id="XP_009550081.1">
    <property type="nucleotide sequence ID" value="XM_009551786.1"/>
</dbReference>
<organism evidence="5 6">
    <name type="scientific">Heterobasidion irregulare (strain TC 32-1)</name>
    <dbReference type="NCBI Taxonomy" id="747525"/>
    <lineage>
        <taxon>Eukaryota</taxon>
        <taxon>Fungi</taxon>
        <taxon>Dikarya</taxon>
        <taxon>Basidiomycota</taxon>
        <taxon>Agaricomycotina</taxon>
        <taxon>Agaricomycetes</taxon>
        <taxon>Russulales</taxon>
        <taxon>Bondarzewiaceae</taxon>
        <taxon>Heterobasidion</taxon>
        <taxon>Heterobasidion annosum species complex</taxon>
    </lineage>
</organism>
<evidence type="ECO:0000313" key="6">
    <source>
        <dbReference type="Proteomes" id="UP000030671"/>
    </source>
</evidence>
<dbReference type="InterPro" id="IPR015943">
    <property type="entry name" value="WD40/YVTN_repeat-like_dom_sf"/>
</dbReference>